<evidence type="ECO:0000313" key="2">
    <source>
        <dbReference type="Proteomes" id="UP000184480"/>
    </source>
</evidence>
<dbReference type="STRING" id="1346286.SAMN05444362_11127"/>
<dbReference type="AlphaFoldDB" id="A0A1M5F1Y5"/>
<sequence length="221" mass="26093">MKVQYSTLKEIMWKSRNKMDEIKNIIFDFGGVLIDWNPLYLYQDVFKDESELNFFLNEVCNHKWNEQQDAGRPFIDGIVELVLKYPDYSKEIELFYTHWIDMVGGEIIENTLLIDDLRAEYLLFGLTNWSVETFPLVYHKYPFFEKLDDIIISGEEKLIKPDPEIYKRLLLRCGIEAKNSLFIDDNEANTKAAFNLGFHTIHLQQGMNLKDEMRKKGVCIS</sequence>
<dbReference type="Pfam" id="PF00702">
    <property type="entry name" value="Hydrolase"/>
    <property type="match status" value="1"/>
</dbReference>
<dbReference type="PANTHER" id="PTHR43611">
    <property type="entry name" value="ALPHA-D-GLUCOSE 1-PHOSPHATE PHOSPHATASE"/>
    <property type="match status" value="1"/>
</dbReference>
<dbReference type="InterPro" id="IPR006439">
    <property type="entry name" value="HAD-SF_hydro_IA"/>
</dbReference>
<dbReference type="SFLD" id="SFLDS00003">
    <property type="entry name" value="Haloacid_Dehalogenase"/>
    <property type="match status" value="1"/>
</dbReference>
<reference evidence="2" key="1">
    <citation type="submission" date="2016-11" db="EMBL/GenBank/DDBJ databases">
        <authorList>
            <person name="Varghese N."/>
            <person name="Submissions S."/>
        </authorList>
    </citation>
    <scope>NUCLEOTIDE SEQUENCE [LARGE SCALE GENOMIC DNA]</scope>
    <source>
        <strain evidence="2">DSM 27370</strain>
    </source>
</reference>
<dbReference type="SFLD" id="SFLDG01129">
    <property type="entry name" value="C1.5:_HAD__Beta-PGM__Phosphata"/>
    <property type="match status" value="1"/>
</dbReference>
<dbReference type="CDD" id="cd02603">
    <property type="entry name" value="HAD_sEH-N_like"/>
    <property type="match status" value="1"/>
</dbReference>
<accession>A0A1M5F1Y5</accession>
<keyword evidence="2" id="KW-1185">Reference proteome</keyword>
<dbReference type="Proteomes" id="UP000184480">
    <property type="component" value="Unassembled WGS sequence"/>
</dbReference>
<evidence type="ECO:0000313" key="1">
    <source>
        <dbReference type="EMBL" id="SHF85534.1"/>
    </source>
</evidence>
<dbReference type="InterPro" id="IPR036412">
    <property type="entry name" value="HAD-like_sf"/>
</dbReference>
<organism evidence="1 2">
    <name type="scientific">Dysgonomonas macrotermitis</name>
    <dbReference type="NCBI Taxonomy" id="1346286"/>
    <lineage>
        <taxon>Bacteria</taxon>
        <taxon>Pseudomonadati</taxon>
        <taxon>Bacteroidota</taxon>
        <taxon>Bacteroidia</taxon>
        <taxon>Bacteroidales</taxon>
        <taxon>Dysgonomonadaceae</taxon>
        <taxon>Dysgonomonas</taxon>
    </lineage>
</organism>
<dbReference type="InterPro" id="IPR023214">
    <property type="entry name" value="HAD_sf"/>
</dbReference>
<dbReference type="EMBL" id="FQUC01000011">
    <property type="protein sequence ID" value="SHF85534.1"/>
    <property type="molecule type" value="Genomic_DNA"/>
</dbReference>
<dbReference type="Gene3D" id="3.40.50.1000">
    <property type="entry name" value="HAD superfamily/HAD-like"/>
    <property type="match status" value="1"/>
</dbReference>
<gene>
    <name evidence="1" type="ORF">SAMN05444362_11127</name>
</gene>
<dbReference type="SUPFAM" id="SSF56784">
    <property type="entry name" value="HAD-like"/>
    <property type="match status" value="1"/>
</dbReference>
<proteinExistence type="predicted"/>
<protein>
    <submittedName>
        <fullName evidence="1">2-haloacid dehalogenase</fullName>
    </submittedName>
</protein>
<dbReference type="PRINTS" id="PR00413">
    <property type="entry name" value="HADHALOGNASE"/>
</dbReference>
<name>A0A1M5F1Y5_9BACT</name>
<dbReference type="InterPro" id="IPR023198">
    <property type="entry name" value="PGP-like_dom2"/>
</dbReference>
<dbReference type="NCBIfam" id="TIGR01509">
    <property type="entry name" value="HAD-SF-IA-v3"/>
    <property type="match status" value="1"/>
</dbReference>
<dbReference type="PANTHER" id="PTHR43611:SF3">
    <property type="entry name" value="FLAVIN MONONUCLEOTIDE HYDROLASE 1, CHLOROPLATIC"/>
    <property type="match status" value="1"/>
</dbReference>
<dbReference type="Gene3D" id="1.10.150.240">
    <property type="entry name" value="Putative phosphatase, domain 2"/>
    <property type="match status" value="1"/>
</dbReference>
<dbReference type="RefSeq" id="WP_201780489.1">
    <property type="nucleotide sequence ID" value="NZ_BBXL01000006.1"/>
</dbReference>